<dbReference type="SMART" id="SM00028">
    <property type="entry name" value="TPR"/>
    <property type="match status" value="3"/>
</dbReference>
<dbReference type="Gene3D" id="3.40.50.300">
    <property type="entry name" value="P-loop containing nucleotide triphosphate hydrolases"/>
    <property type="match status" value="1"/>
</dbReference>
<dbReference type="InterPro" id="IPR056681">
    <property type="entry name" value="DUF7779"/>
</dbReference>
<dbReference type="Pfam" id="PF00931">
    <property type="entry name" value="NB-ARC"/>
    <property type="match status" value="1"/>
</dbReference>
<dbReference type="PANTHER" id="PTHR35205:SF1">
    <property type="entry name" value="ZU5 DOMAIN-CONTAINING PROTEIN"/>
    <property type="match status" value="1"/>
</dbReference>
<name>A0A1V6Z3R5_PENNA</name>
<dbReference type="PANTHER" id="PTHR35205">
    <property type="entry name" value="NB-ARC AND TPR DOMAIN PROTEIN"/>
    <property type="match status" value="1"/>
</dbReference>
<dbReference type="Gene3D" id="1.25.40.10">
    <property type="entry name" value="Tetratricopeptide repeat domain"/>
    <property type="match status" value="2"/>
</dbReference>
<dbReference type="SUPFAM" id="SSF52540">
    <property type="entry name" value="P-loop containing nucleoside triphosphate hydrolases"/>
    <property type="match status" value="1"/>
</dbReference>
<feature type="domain" description="NB-ARC" evidence="2">
    <location>
        <begin position="292"/>
        <end position="432"/>
    </location>
</feature>
<dbReference type="Pfam" id="PF24809">
    <property type="entry name" value="DUF7708"/>
    <property type="match status" value="1"/>
</dbReference>
<dbReference type="InterPro" id="IPR011990">
    <property type="entry name" value="TPR-like_helical_dom_sf"/>
</dbReference>
<keyword evidence="6" id="KW-1185">Reference proteome</keyword>
<evidence type="ECO:0000259" key="2">
    <source>
        <dbReference type="Pfam" id="PF00931"/>
    </source>
</evidence>
<feature type="compositionally biased region" description="Basic and acidic residues" evidence="1">
    <location>
        <begin position="11"/>
        <end position="24"/>
    </location>
</feature>
<evidence type="ECO:0000259" key="3">
    <source>
        <dbReference type="Pfam" id="PF24809"/>
    </source>
</evidence>
<evidence type="ECO:0000256" key="1">
    <source>
        <dbReference type="SAM" id="MobiDB-lite"/>
    </source>
</evidence>
<feature type="region of interest" description="Disordered" evidence="1">
    <location>
        <begin position="1"/>
        <end position="24"/>
    </location>
</feature>
<organism evidence="5 6">
    <name type="scientific">Penicillium nalgiovense</name>
    <dbReference type="NCBI Taxonomy" id="60175"/>
    <lineage>
        <taxon>Eukaryota</taxon>
        <taxon>Fungi</taxon>
        <taxon>Dikarya</taxon>
        <taxon>Ascomycota</taxon>
        <taxon>Pezizomycotina</taxon>
        <taxon>Eurotiomycetes</taxon>
        <taxon>Eurotiomycetidae</taxon>
        <taxon>Eurotiales</taxon>
        <taxon>Aspergillaceae</taxon>
        <taxon>Penicillium</taxon>
    </lineage>
</organism>
<feature type="domain" description="DUF7708" evidence="3">
    <location>
        <begin position="119"/>
        <end position="230"/>
    </location>
</feature>
<dbReference type="AlphaFoldDB" id="A0A1V6Z3R5"/>
<accession>A0A1V6Z3R5</accession>
<sequence>MSTISAPSPFDLKETPRPLGDIRGEAQKENYRSPIWQAAIDRYYEELRKGGVKGPTIDHDVWSIHSPDDLIQQINDLAPANSSVSSQWVGNLRRLEPILLSLNDFAAVITLALGMQGQVAAIIWGSIRLILKFARPVLPELLDMFEELGRALPRFRKYEQELPITKALEEALVATYTEIILFCAHSISFFRNNPNIAHSRSAWSRFSNEFPKVMTNIRHYSRVVDETADMIRLSRETHSADTIDAMSFLQDSKPKEMNIPCYMIPYGLNNRFFGRPLENDILKSLLDPDKATKNMKVASIYGAGGIGKTQLALHYANTSADLFDVVVWIPSETQIKFTQSLAKFASKLGIPKAEDAEDEYQSIQKVRDWLNVSGKTFLLIFDNVEDHKILEQLWPASTNGSVIITCRSHSVATKRTTDLIHLQSFTAETGTQVLFSLTGLKPSSEEDAAAARELCELLDGFPLAMVQISEFINERGYSYQELLPVYKKSAAKIFARSAVPLQYEHTLNTVWDVSFQSLSTEGKILLNMLAFFDPDAIPEWLLSNPRANITEPRLSFLLDDFEFGDAVISLTRASLIVRSPAMKAITLHRLIQSTVFSRLPDQDVLIYLDCAIQMLSSSFPNSWIERTNEQGHGWKLWQTCSVILPHVSRLMILVETHSLKTTNVELFAELIFRAGTYLWEREQPTTARHFFEYGLSLEISHSTRNYAHACRLLGHIALDLAQPDSALSAYQRALTVRQELEKENSPPIADVYDSIACSYTELGMVTEAFQYLSMAAAIHNAHNPLHMARTHAIYAMTHLRAEQPEEALVALKKCWQLQNLTEEQIIDSKYPKHSGDIVLLAKIKYAQGLKPEAQQLASRTISIRRGLFGDKGPRVADSMFLVARMLVAADENVLAAKMLRAIVDMSRGVSEMQGHLARALWFLGISERRLGSTVSAERLKVEALNERNKLGERGNLVEETDHCFESLVGWMLW</sequence>
<evidence type="ECO:0000259" key="4">
    <source>
        <dbReference type="Pfam" id="PF25000"/>
    </source>
</evidence>
<dbReference type="InterPro" id="IPR019734">
    <property type="entry name" value="TPR_rpt"/>
</dbReference>
<dbReference type="SUPFAM" id="SSF48452">
    <property type="entry name" value="TPR-like"/>
    <property type="match status" value="1"/>
</dbReference>
<dbReference type="GO" id="GO:0043531">
    <property type="term" value="F:ADP binding"/>
    <property type="evidence" value="ECO:0007669"/>
    <property type="project" value="InterPro"/>
</dbReference>
<feature type="domain" description="DUF7779" evidence="4">
    <location>
        <begin position="514"/>
        <end position="602"/>
    </location>
</feature>
<comment type="caution">
    <text evidence="5">The sequence shown here is derived from an EMBL/GenBank/DDBJ whole genome shotgun (WGS) entry which is preliminary data.</text>
</comment>
<dbReference type="OMA" id="AGTYLWE"/>
<evidence type="ECO:0000313" key="5">
    <source>
        <dbReference type="EMBL" id="OQE94188.1"/>
    </source>
</evidence>
<gene>
    <name evidence="5" type="ORF">PENNAL_c0004G04124</name>
</gene>
<dbReference type="Proteomes" id="UP000191691">
    <property type="component" value="Unassembled WGS sequence"/>
</dbReference>
<protein>
    <submittedName>
        <fullName evidence="5">Uncharacterized protein</fullName>
    </submittedName>
</protein>
<proteinExistence type="predicted"/>
<dbReference type="EMBL" id="MOOB01000004">
    <property type="protein sequence ID" value="OQE94188.1"/>
    <property type="molecule type" value="Genomic_DNA"/>
</dbReference>
<dbReference type="STRING" id="60175.A0A1V6Z3R5"/>
<dbReference type="InterPro" id="IPR002182">
    <property type="entry name" value="NB-ARC"/>
</dbReference>
<dbReference type="InterPro" id="IPR056125">
    <property type="entry name" value="DUF7708"/>
</dbReference>
<dbReference type="InterPro" id="IPR027417">
    <property type="entry name" value="P-loop_NTPase"/>
</dbReference>
<reference evidence="6" key="1">
    <citation type="journal article" date="2017" name="Nat. Microbiol.">
        <title>Global analysis of biosynthetic gene clusters reveals vast potential of secondary metabolite production in Penicillium species.</title>
        <authorList>
            <person name="Nielsen J.C."/>
            <person name="Grijseels S."/>
            <person name="Prigent S."/>
            <person name="Ji B."/>
            <person name="Dainat J."/>
            <person name="Nielsen K.F."/>
            <person name="Frisvad J.C."/>
            <person name="Workman M."/>
            <person name="Nielsen J."/>
        </authorList>
    </citation>
    <scope>NUCLEOTIDE SEQUENCE [LARGE SCALE GENOMIC DNA]</scope>
    <source>
        <strain evidence="6">IBT 13039</strain>
    </source>
</reference>
<dbReference type="Pfam" id="PF25000">
    <property type="entry name" value="DUF7779"/>
    <property type="match status" value="1"/>
</dbReference>
<dbReference type="PRINTS" id="PR00364">
    <property type="entry name" value="DISEASERSIST"/>
</dbReference>
<evidence type="ECO:0000313" key="6">
    <source>
        <dbReference type="Proteomes" id="UP000191691"/>
    </source>
</evidence>